<organism evidence="2 3">
    <name type="scientific">Dentiscutata erythropus</name>
    <dbReference type="NCBI Taxonomy" id="1348616"/>
    <lineage>
        <taxon>Eukaryota</taxon>
        <taxon>Fungi</taxon>
        <taxon>Fungi incertae sedis</taxon>
        <taxon>Mucoromycota</taxon>
        <taxon>Glomeromycotina</taxon>
        <taxon>Glomeromycetes</taxon>
        <taxon>Diversisporales</taxon>
        <taxon>Gigasporaceae</taxon>
        <taxon>Dentiscutata</taxon>
    </lineage>
</organism>
<evidence type="ECO:0000313" key="3">
    <source>
        <dbReference type="Proteomes" id="UP000789405"/>
    </source>
</evidence>
<accession>A0A9N9HMM6</accession>
<dbReference type="EMBL" id="CAJVPY010008350">
    <property type="protein sequence ID" value="CAG8694558.1"/>
    <property type="molecule type" value="Genomic_DNA"/>
</dbReference>
<feature type="region of interest" description="Disordered" evidence="1">
    <location>
        <begin position="255"/>
        <end position="362"/>
    </location>
</feature>
<proteinExistence type="predicted"/>
<feature type="region of interest" description="Disordered" evidence="1">
    <location>
        <begin position="500"/>
        <end position="529"/>
    </location>
</feature>
<dbReference type="OrthoDB" id="2307979at2759"/>
<comment type="caution">
    <text evidence="2">The sequence shown here is derived from an EMBL/GenBank/DDBJ whole genome shotgun (WGS) entry which is preliminary data.</text>
</comment>
<dbReference type="Proteomes" id="UP000789405">
    <property type="component" value="Unassembled WGS sequence"/>
</dbReference>
<evidence type="ECO:0000313" key="2">
    <source>
        <dbReference type="EMBL" id="CAG8694558.1"/>
    </source>
</evidence>
<feature type="compositionally biased region" description="Low complexity" evidence="1">
    <location>
        <begin position="220"/>
        <end position="232"/>
    </location>
</feature>
<reference evidence="2" key="1">
    <citation type="submission" date="2021-06" db="EMBL/GenBank/DDBJ databases">
        <authorList>
            <person name="Kallberg Y."/>
            <person name="Tangrot J."/>
            <person name="Rosling A."/>
        </authorList>
    </citation>
    <scope>NUCLEOTIDE SEQUENCE</scope>
    <source>
        <strain evidence="2">MA453B</strain>
    </source>
</reference>
<feature type="region of interest" description="Disordered" evidence="1">
    <location>
        <begin position="196"/>
        <end position="240"/>
    </location>
</feature>
<feature type="compositionally biased region" description="Low complexity" evidence="1">
    <location>
        <begin position="257"/>
        <end position="270"/>
    </location>
</feature>
<feature type="compositionally biased region" description="Basic and acidic residues" evidence="1">
    <location>
        <begin position="310"/>
        <end position="323"/>
    </location>
</feature>
<feature type="non-terminal residue" evidence="2">
    <location>
        <position position="880"/>
    </location>
</feature>
<feature type="compositionally biased region" description="Acidic residues" evidence="1">
    <location>
        <begin position="500"/>
        <end position="509"/>
    </location>
</feature>
<evidence type="ECO:0000256" key="1">
    <source>
        <dbReference type="SAM" id="MobiDB-lite"/>
    </source>
</evidence>
<dbReference type="AlphaFoldDB" id="A0A9N9HMM6"/>
<sequence length="880" mass="103155">MSHFQILLRIREDHDYNHQRYPNTLGLRQYLSIHSPDPSCTICHPPTPISTVQFLNFWDWYSAEFPSFSYTLRTQTNFSLLENHTFNDIPELVLTNLFSSIRHTQFPGNYPILINTFFEAYSRTNRFTEDAFEVLYTDSETRSISSVNSSEKSFSENSEHSSVEEINPVLNRQLHQLPIMAQQQPQGHISRECTRPRNYQRNNNSENFGNNTSRSNYQRNNNPSAPPLSSNNVPGDNSNNQQAEAMQTLLNMLGSANINNNGNNESPRNNNNDEGRQSYFNVYDDQPFYPAERTNRPNRTDPIITRQKKKTTENKENEIKEVEPATIVDFEENPYQPETVDVEMPNETNEPKEEEDELKESVSINPKENEILDSDEIMDVNNFYLEKNSFREITNNASHGYGNTNFEIAEMIIKENNNLLEGFDLDLSPKEKTPQSSETCKASLDIPLPRNLSKVVETARILKEDNSIFARNDVDHADHADHETINLVYACYDDYFESDEFDSETEDNDERYNNEDSAEESNLSKEENFMTNSRYFEDNVPHEETIREDDFPPTFEWPKEFELQDLNGKETITDDNFYLGETSYNMQSLNVGDLRWDQEYELDNHSALRSLFHHKLPQTRLARWILILQEYTFTVLHKAGKRHTNILNESQHEASVFRRIESIIGNLAEQRIQTVARVTKSQIYQKERHDKKFKIESYEIGDKIILENMSIKEIADVLQQKLSQEEDKRLVITTREKLQLYLEDLQRNSSIIHSFPEIYGDTWESKVARICSIIKQERIPNLKLQRFYQLGTLLNEKSWTKSARTEVMKHFSTHKYREVWKSAYRTYQIYFARGSQNIFEAQKISPFVLFKMYDNDFKILLKEAEVLGLQELYEVSQELN</sequence>
<feature type="compositionally biased region" description="Low complexity" evidence="1">
    <location>
        <begin position="202"/>
        <end position="211"/>
    </location>
</feature>
<name>A0A9N9HMM6_9GLOM</name>
<protein>
    <submittedName>
        <fullName evidence="2">27684_t:CDS:1</fullName>
    </submittedName>
</protein>
<gene>
    <name evidence="2" type="ORF">DERYTH_LOCUS12591</name>
</gene>
<keyword evidence="3" id="KW-1185">Reference proteome</keyword>